<keyword evidence="2" id="KW-1133">Transmembrane helix</keyword>
<dbReference type="OrthoDB" id="2126698at2759"/>
<dbReference type="Proteomes" id="UP000332933">
    <property type="component" value="Unassembled WGS sequence"/>
</dbReference>
<dbReference type="GO" id="GO:0016020">
    <property type="term" value="C:membrane"/>
    <property type="evidence" value="ECO:0007669"/>
    <property type="project" value="InterPro"/>
</dbReference>
<name>A0A485LCN1_9STRA</name>
<feature type="transmembrane region" description="Helical" evidence="2">
    <location>
        <begin position="430"/>
        <end position="453"/>
    </location>
</feature>
<protein>
    <submittedName>
        <fullName evidence="4">Aste57867_18855 protein</fullName>
    </submittedName>
</protein>
<dbReference type="GO" id="GO:0015297">
    <property type="term" value="F:antiporter activity"/>
    <property type="evidence" value="ECO:0007669"/>
    <property type="project" value="InterPro"/>
</dbReference>
<dbReference type="Pfam" id="PF01554">
    <property type="entry name" value="MatE"/>
    <property type="match status" value="2"/>
</dbReference>
<feature type="transmembrane region" description="Helical" evidence="2">
    <location>
        <begin position="21"/>
        <end position="42"/>
    </location>
</feature>
<evidence type="ECO:0000313" key="5">
    <source>
        <dbReference type="Proteomes" id="UP000332933"/>
    </source>
</evidence>
<feature type="transmembrane region" description="Helical" evidence="2">
    <location>
        <begin position="143"/>
        <end position="164"/>
    </location>
</feature>
<feature type="transmembrane region" description="Helical" evidence="2">
    <location>
        <begin position="62"/>
        <end position="85"/>
    </location>
</feature>
<evidence type="ECO:0000256" key="1">
    <source>
        <dbReference type="ARBA" id="ARBA00010199"/>
    </source>
</evidence>
<evidence type="ECO:0000313" key="4">
    <source>
        <dbReference type="EMBL" id="VFT95589.1"/>
    </source>
</evidence>
<dbReference type="EMBL" id="VJMH01006416">
    <property type="protein sequence ID" value="KAF0689718.1"/>
    <property type="molecule type" value="Genomic_DNA"/>
</dbReference>
<evidence type="ECO:0000313" key="3">
    <source>
        <dbReference type="EMBL" id="KAF0689718.1"/>
    </source>
</evidence>
<feature type="transmembrane region" description="Helical" evidence="2">
    <location>
        <begin position="204"/>
        <end position="228"/>
    </location>
</feature>
<keyword evidence="5" id="KW-1185">Reference proteome</keyword>
<dbReference type="NCBIfam" id="TIGR00797">
    <property type="entry name" value="matE"/>
    <property type="match status" value="1"/>
</dbReference>
<feature type="transmembrane region" description="Helical" evidence="2">
    <location>
        <begin position="176"/>
        <end position="198"/>
    </location>
</feature>
<reference evidence="4 5" key="1">
    <citation type="submission" date="2019-03" db="EMBL/GenBank/DDBJ databases">
        <authorList>
            <person name="Gaulin E."/>
            <person name="Dumas B."/>
        </authorList>
    </citation>
    <scope>NUCLEOTIDE SEQUENCE [LARGE SCALE GENOMIC DNA]</scope>
    <source>
        <strain evidence="4">CBS 568.67</strain>
    </source>
</reference>
<feature type="transmembrane region" description="Helical" evidence="2">
    <location>
        <begin position="299"/>
        <end position="317"/>
    </location>
</feature>
<dbReference type="AlphaFoldDB" id="A0A485LCN1"/>
<keyword evidence="2" id="KW-0812">Transmembrane</keyword>
<dbReference type="PANTHER" id="PTHR11206">
    <property type="entry name" value="MULTIDRUG RESISTANCE PROTEIN"/>
    <property type="match status" value="1"/>
</dbReference>
<sequence length="482" mass="52785">MSSENLPLLAKYSTSALEKDELSHVLAISLPLVATAILEYFQNSINGMYTGHLTTEASEVQLLLAANGLAYLFYVLFLYSIAIGVGTALDAKCAHAHGRGAKAEIVVLLQTAVLCSVVMMVPIFFMCYFASDILLLLGQNPQVAHVTGSLLWIMMFGLPFCFGYEIFKRILQSQNIVMPAVYGGVLANVINLLVAYYLMFHTAIGYRGAAASFVVVTFVYCVVSLYFVLQSTNTSWIREWHMDAAVAHLPSFLFLSVFGWFMFISEFASVALTSILAGLLADANLAIGSNNIFMGFRQIFFMVYMGLGVSSSVRVGNALGANDPARAKIAAIQTVSLSTLWAIFTSILMFCFRDLFPRVYTSDPATLKLTSQLMALNAPFQIVFAIWMVMQGIFRGSARPHEGALWNFLAILVVGVPTGWVLASTYHYGILGIWIGVSLGYLFCAIFGIYWLATVDWVQMAHEASARLVADSPAGDDEDKLV</sequence>
<feature type="transmembrane region" description="Helical" evidence="2">
    <location>
        <begin position="329"/>
        <end position="352"/>
    </location>
</feature>
<proteinExistence type="inferred from homology"/>
<feature type="transmembrane region" description="Helical" evidence="2">
    <location>
        <begin position="405"/>
        <end position="423"/>
    </location>
</feature>
<organism evidence="4 5">
    <name type="scientific">Aphanomyces stellatus</name>
    <dbReference type="NCBI Taxonomy" id="120398"/>
    <lineage>
        <taxon>Eukaryota</taxon>
        <taxon>Sar</taxon>
        <taxon>Stramenopiles</taxon>
        <taxon>Oomycota</taxon>
        <taxon>Saprolegniomycetes</taxon>
        <taxon>Saprolegniales</taxon>
        <taxon>Verrucalvaceae</taxon>
        <taxon>Aphanomyces</taxon>
    </lineage>
</organism>
<evidence type="ECO:0000256" key="2">
    <source>
        <dbReference type="SAM" id="Phobius"/>
    </source>
</evidence>
<gene>
    <name evidence="4" type="primary">Aste57867_18855</name>
    <name evidence="3" type="ORF">As57867_018791</name>
    <name evidence="4" type="ORF">ASTE57867_18855</name>
</gene>
<reference evidence="3" key="2">
    <citation type="submission" date="2019-06" db="EMBL/GenBank/DDBJ databases">
        <title>Genomics analysis of Aphanomyces spp. identifies a new class of oomycete effector associated with host adaptation.</title>
        <authorList>
            <person name="Gaulin E."/>
        </authorList>
    </citation>
    <scope>NUCLEOTIDE SEQUENCE</scope>
    <source>
        <strain evidence="3">CBS 578.67</strain>
    </source>
</reference>
<dbReference type="EMBL" id="CAADRA010006437">
    <property type="protein sequence ID" value="VFT95589.1"/>
    <property type="molecule type" value="Genomic_DNA"/>
</dbReference>
<accession>A0A485LCN1</accession>
<feature type="transmembrane region" description="Helical" evidence="2">
    <location>
        <begin position="267"/>
        <end position="287"/>
    </location>
</feature>
<feature type="transmembrane region" description="Helical" evidence="2">
    <location>
        <begin position="373"/>
        <end position="393"/>
    </location>
</feature>
<dbReference type="GO" id="GO:0042910">
    <property type="term" value="F:xenobiotic transmembrane transporter activity"/>
    <property type="evidence" value="ECO:0007669"/>
    <property type="project" value="InterPro"/>
</dbReference>
<feature type="transmembrane region" description="Helical" evidence="2">
    <location>
        <begin position="240"/>
        <end position="261"/>
    </location>
</feature>
<comment type="similarity">
    <text evidence="1">Belongs to the multi antimicrobial extrusion (MATE) (TC 2.A.66.1) family.</text>
</comment>
<keyword evidence="2" id="KW-0472">Membrane</keyword>
<feature type="transmembrane region" description="Helical" evidence="2">
    <location>
        <begin position="106"/>
        <end position="131"/>
    </location>
</feature>
<dbReference type="InterPro" id="IPR002528">
    <property type="entry name" value="MATE_fam"/>
</dbReference>